<evidence type="ECO:0000256" key="1">
    <source>
        <dbReference type="ARBA" id="ARBA00004430"/>
    </source>
</evidence>
<keyword evidence="7" id="KW-0206">Cytoskeleton</keyword>
<proteinExistence type="inferred from homology"/>
<comment type="similarity">
    <text evidence="2">Belongs to the CFAP206 family.</text>
</comment>
<gene>
    <name evidence="12" type="primary">LOC117653209</name>
</gene>
<dbReference type="RefSeq" id="XP_034254602.1">
    <property type="nucleotide sequence ID" value="XM_034398711.1"/>
</dbReference>
<keyword evidence="5" id="KW-0970">Cilium biogenesis/degradation</keyword>
<dbReference type="GO" id="GO:0003356">
    <property type="term" value="P:regulation of cilium beat frequency"/>
    <property type="evidence" value="ECO:0007669"/>
    <property type="project" value="TreeGrafter"/>
</dbReference>
<comment type="function">
    <text evidence="9">Essential for sperm motility and is involved in the regulation of the beating frequency of motile cilia on the epithelial cells of the respiratory tract. Required for the establishment of radial spokes in sperm flagella.</text>
</comment>
<dbReference type="Pfam" id="PF12018">
    <property type="entry name" value="FAP206"/>
    <property type="match status" value="1"/>
</dbReference>
<dbReference type="InterPro" id="IPR021897">
    <property type="entry name" value="FAP206"/>
</dbReference>
<dbReference type="AlphaFoldDB" id="A0A6P9A998"/>
<organism evidence="12">
    <name type="scientific">Thrips palmi</name>
    <name type="common">Melon thrips</name>
    <dbReference type="NCBI Taxonomy" id="161013"/>
    <lineage>
        <taxon>Eukaryota</taxon>
        <taxon>Metazoa</taxon>
        <taxon>Ecdysozoa</taxon>
        <taxon>Arthropoda</taxon>
        <taxon>Hexapoda</taxon>
        <taxon>Insecta</taxon>
        <taxon>Pterygota</taxon>
        <taxon>Neoptera</taxon>
        <taxon>Paraneoptera</taxon>
        <taxon>Thysanoptera</taxon>
        <taxon>Terebrantia</taxon>
        <taxon>Thripoidea</taxon>
        <taxon>Thripidae</taxon>
        <taxon>Thrips</taxon>
    </lineage>
</organism>
<name>A0A6P9A998_THRPL</name>
<dbReference type="GO" id="GO:0005930">
    <property type="term" value="C:axoneme"/>
    <property type="evidence" value="ECO:0007669"/>
    <property type="project" value="UniProtKB-SubCell"/>
</dbReference>
<feature type="region of interest" description="Disordered" evidence="10">
    <location>
        <begin position="375"/>
        <end position="403"/>
    </location>
</feature>
<dbReference type="OrthoDB" id="10251073at2759"/>
<evidence type="ECO:0000256" key="9">
    <source>
        <dbReference type="ARBA" id="ARBA00045321"/>
    </source>
</evidence>
<keyword evidence="4" id="KW-0963">Cytoplasm</keyword>
<evidence type="ECO:0000313" key="12">
    <source>
        <dbReference type="RefSeq" id="XP_034254602.1"/>
    </source>
</evidence>
<evidence type="ECO:0000256" key="3">
    <source>
        <dbReference type="ARBA" id="ARBA00021602"/>
    </source>
</evidence>
<dbReference type="PANTHER" id="PTHR21442">
    <property type="entry name" value="CILIA- AND FLAGELLA-ASSOCIATED PROTEIN 206"/>
    <property type="match status" value="1"/>
</dbReference>
<sequence length="579" mass="61683">MHVLKDCAAQGLVVAPQLAAEAVRLLLANPETAAGQAELRASCVRFLMDKTAPGLAATRMRIAFRRKYRTPGATAAEQARNTESRMAPILAEVLSVAGEGAPTGGADDLAPPFLAPPRGARKADREDYKQRLYGSVVAAAVLRSGLGSPADPAVMKEASAAMQSVYPAKDLPHLLRLAPEARRAQLLEVCRISAGIRIFNWDCRKAGHGLLDLPGLVQEAAAVTLEQLRSAVDAVEAQLWPATRALEVLYQGKGEANWPESDVDLLKDTVVYLRQQQVLFRRLLEDVEQVGAEVRRLTGALQAGLSGVHTVVQAKTAVPTNEVYPQFVSLASTWEALEAQAVVVSKAANLHRRLQAYTRGVRTVEAAVIDGILEGDAVGPPPTDGERVSSALPPPPSHSDKQLEAARRRLARDMGRGDVAAELQGFCPWFLAVSGGGLVPGCPALGLCEAAGGVGTRLYALSSLDAADLFCTDPNSWTQRALAEVRRRPALVGLLELSAALQPAAPPNDTACASTQTEESAYRRESVAQTFPLRDAAVQCPRTVACSAGPFLAAGIVDVESLFKLNSETCYFSVMFFEC</sequence>
<keyword evidence="6" id="KW-0969">Cilium</keyword>
<evidence type="ECO:0000256" key="4">
    <source>
        <dbReference type="ARBA" id="ARBA00022490"/>
    </source>
</evidence>
<evidence type="ECO:0000256" key="10">
    <source>
        <dbReference type="SAM" id="MobiDB-lite"/>
    </source>
</evidence>
<evidence type="ECO:0000256" key="2">
    <source>
        <dbReference type="ARBA" id="ARBA00010500"/>
    </source>
</evidence>
<keyword evidence="11" id="KW-1185">Reference proteome</keyword>
<comment type="subcellular location">
    <subcellularLocation>
        <location evidence="1">Cytoplasm</location>
        <location evidence="1">Cytoskeleton</location>
        <location evidence="1">Cilium axoneme</location>
    </subcellularLocation>
</comment>
<accession>A0A6P9A998</accession>
<protein>
    <recommendedName>
        <fullName evidence="3">Cilia- and flagella-associated protein 206</fullName>
    </recommendedName>
</protein>
<evidence type="ECO:0000256" key="6">
    <source>
        <dbReference type="ARBA" id="ARBA00023069"/>
    </source>
</evidence>
<evidence type="ECO:0000256" key="5">
    <source>
        <dbReference type="ARBA" id="ARBA00022794"/>
    </source>
</evidence>
<reference evidence="12" key="1">
    <citation type="submission" date="2025-08" db="UniProtKB">
        <authorList>
            <consortium name="RefSeq"/>
        </authorList>
    </citation>
    <scope>IDENTIFICATION</scope>
    <source>
        <tissue evidence="12">Total insect</tissue>
    </source>
</reference>
<dbReference type="Proteomes" id="UP000515158">
    <property type="component" value="Unplaced"/>
</dbReference>
<evidence type="ECO:0000256" key="8">
    <source>
        <dbReference type="ARBA" id="ARBA00023273"/>
    </source>
</evidence>
<evidence type="ECO:0000313" key="11">
    <source>
        <dbReference type="Proteomes" id="UP000515158"/>
    </source>
</evidence>
<keyword evidence="8" id="KW-0966">Cell projection</keyword>
<dbReference type="KEGG" id="tpal:117653209"/>
<dbReference type="InParanoid" id="A0A6P9A998"/>
<dbReference type="GeneID" id="117653209"/>
<dbReference type="GO" id="GO:0036064">
    <property type="term" value="C:ciliary basal body"/>
    <property type="evidence" value="ECO:0007669"/>
    <property type="project" value="TreeGrafter"/>
</dbReference>
<dbReference type="GO" id="GO:0030030">
    <property type="term" value="P:cell projection organization"/>
    <property type="evidence" value="ECO:0007669"/>
    <property type="project" value="UniProtKB-KW"/>
</dbReference>
<feature type="region of interest" description="Disordered" evidence="10">
    <location>
        <begin position="103"/>
        <end position="125"/>
    </location>
</feature>
<evidence type="ECO:0000256" key="7">
    <source>
        <dbReference type="ARBA" id="ARBA00023212"/>
    </source>
</evidence>
<dbReference type="PANTHER" id="PTHR21442:SF0">
    <property type="entry name" value="CILIA- AND FLAGELLA-ASSOCIATED PROTEIN 206"/>
    <property type="match status" value="1"/>
</dbReference>